<dbReference type="AlphaFoldDB" id="A0A1J8QC78"/>
<gene>
    <name evidence="1" type="ORF">AZE42_05826</name>
</gene>
<accession>A0A1J8QC78</accession>
<name>A0A1J8QC78_9AGAM</name>
<dbReference type="Proteomes" id="UP000183567">
    <property type="component" value="Unassembled WGS sequence"/>
</dbReference>
<keyword evidence="2" id="KW-1185">Reference proteome</keyword>
<proteinExistence type="predicted"/>
<evidence type="ECO:0000313" key="2">
    <source>
        <dbReference type="Proteomes" id="UP000183567"/>
    </source>
</evidence>
<sequence>MPSFVKTEDVLIVLAPRILSRRPSAKMRKNGAVSNSLLEDFVDLDVTLSLF</sequence>
<dbReference type="EMBL" id="LVVM01001566">
    <property type="protein sequence ID" value="OJA18263.1"/>
    <property type="molecule type" value="Genomic_DNA"/>
</dbReference>
<protein>
    <submittedName>
        <fullName evidence="1">Uncharacterized protein</fullName>
    </submittedName>
</protein>
<evidence type="ECO:0000313" key="1">
    <source>
        <dbReference type="EMBL" id="OJA18263.1"/>
    </source>
</evidence>
<organism evidence="1 2">
    <name type="scientific">Rhizopogon vesiculosus</name>
    <dbReference type="NCBI Taxonomy" id="180088"/>
    <lineage>
        <taxon>Eukaryota</taxon>
        <taxon>Fungi</taxon>
        <taxon>Dikarya</taxon>
        <taxon>Basidiomycota</taxon>
        <taxon>Agaricomycotina</taxon>
        <taxon>Agaricomycetes</taxon>
        <taxon>Agaricomycetidae</taxon>
        <taxon>Boletales</taxon>
        <taxon>Suillineae</taxon>
        <taxon>Rhizopogonaceae</taxon>
        <taxon>Rhizopogon</taxon>
    </lineage>
</organism>
<comment type="caution">
    <text evidence="1">The sequence shown here is derived from an EMBL/GenBank/DDBJ whole genome shotgun (WGS) entry which is preliminary data.</text>
</comment>
<reference evidence="1 2" key="1">
    <citation type="submission" date="2016-03" db="EMBL/GenBank/DDBJ databases">
        <title>Comparative genomics of the ectomycorrhizal sister species Rhizopogon vinicolor and Rhizopogon vesiculosus (Basidiomycota: Boletales) reveals a divergence of the mating type B locus.</title>
        <authorList>
            <person name="Mujic A.B."/>
            <person name="Kuo A."/>
            <person name="Tritt A."/>
            <person name="Lipzen A."/>
            <person name="Chen C."/>
            <person name="Johnson J."/>
            <person name="Sharma A."/>
            <person name="Barry K."/>
            <person name="Grigoriev I.V."/>
            <person name="Spatafora J.W."/>
        </authorList>
    </citation>
    <scope>NUCLEOTIDE SEQUENCE [LARGE SCALE GENOMIC DNA]</scope>
    <source>
        <strain evidence="1 2">AM-OR11-056</strain>
    </source>
</reference>